<dbReference type="InterPro" id="IPR007052">
    <property type="entry name" value="CS_dom"/>
</dbReference>
<evidence type="ECO:0000313" key="7">
    <source>
        <dbReference type="EMBL" id="JAS66046.1"/>
    </source>
</evidence>
<dbReference type="PANTHER" id="PTHR46983:SF3">
    <property type="entry name" value="CHPADIPLOID STATE MAINTENANCE PROTEIN CHPA"/>
    <property type="match status" value="1"/>
</dbReference>
<evidence type="ECO:0000256" key="4">
    <source>
        <dbReference type="SAM" id="MobiDB-lite"/>
    </source>
</evidence>
<dbReference type="Pfam" id="PF04968">
    <property type="entry name" value="CHORD"/>
    <property type="match status" value="2"/>
</dbReference>
<feature type="compositionally biased region" description="Polar residues" evidence="4">
    <location>
        <begin position="306"/>
        <end position="320"/>
    </location>
</feature>
<evidence type="ECO:0000256" key="1">
    <source>
        <dbReference type="ARBA" id="ARBA00022723"/>
    </source>
</evidence>
<dbReference type="PROSITE" id="PS51401">
    <property type="entry name" value="CHORD"/>
    <property type="match status" value="2"/>
</dbReference>
<feature type="compositionally biased region" description="Basic and acidic residues" evidence="4">
    <location>
        <begin position="322"/>
        <end position="334"/>
    </location>
</feature>
<feature type="domain" description="CHORD" evidence="6">
    <location>
        <begin position="153"/>
        <end position="212"/>
    </location>
</feature>
<dbReference type="InterPro" id="IPR039790">
    <property type="entry name" value="CHRD1"/>
</dbReference>
<organism evidence="7">
    <name type="scientific">Cuerna arida</name>
    <dbReference type="NCBI Taxonomy" id="1464854"/>
    <lineage>
        <taxon>Eukaryota</taxon>
        <taxon>Metazoa</taxon>
        <taxon>Ecdysozoa</taxon>
        <taxon>Arthropoda</taxon>
        <taxon>Hexapoda</taxon>
        <taxon>Insecta</taxon>
        <taxon>Pterygota</taxon>
        <taxon>Neoptera</taxon>
        <taxon>Paraneoptera</taxon>
        <taxon>Hemiptera</taxon>
        <taxon>Auchenorrhyncha</taxon>
        <taxon>Membracoidea</taxon>
        <taxon>Cicadellidae</taxon>
        <taxon>Cicadellinae</taxon>
        <taxon>Proconiini</taxon>
        <taxon>Cuerna</taxon>
    </lineage>
</organism>
<protein>
    <recommendedName>
        <fullName evidence="8">CHORD domain-containing protein</fullName>
    </recommendedName>
</protein>
<proteinExistence type="predicted"/>
<dbReference type="SUPFAM" id="SSF49764">
    <property type="entry name" value="HSP20-like chaperones"/>
    <property type="match status" value="1"/>
</dbReference>
<keyword evidence="2" id="KW-0677">Repeat</keyword>
<dbReference type="Gene3D" id="2.60.40.790">
    <property type="match status" value="1"/>
</dbReference>
<dbReference type="Gene3D" id="4.10.1130.20">
    <property type="match status" value="2"/>
</dbReference>
<reference evidence="7" key="1">
    <citation type="submission" date="2015-11" db="EMBL/GenBank/DDBJ databases">
        <title>De novo transcriptome assembly of four potential Pierce s Disease insect vectors from Arizona vineyards.</title>
        <authorList>
            <person name="Tassone E.E."/>
        </authorList>
    </citation>
    <scope>NUCLEOTIDE SEQUENCE</scope>
</reference>
<dbReference type="AlphaFoldDB" id="A0A1B6GUF1"/>
<evidence type="ECO:0008006" key="8">
    <source>
        <dbReference type="Google" id="ProtNLM"/>
    </source>
</evidence>
<sequence length="348" mass="38866">MPSEGELLCYNKGCGKTYDPDQNKQDSCTFHPGAPVFHDAYKGWSCCKKKCTDFTEFLNIKGCTTSFHSNEKPEEPQKPVVDKSKADEVIEYRAPKPITEVADIRPSFDSPLTTVTPAVSDVLRKQVASCNQNSTNTIKAYDGQGDVPIGTACKNNGCKQIYEGPETLRTTCIYHPGFPVFHEGMKFWTCCTKRTTDFNSFMEQVGCSTDEHVWFKAKSGSAVKCRLDWHQTSSAVFVSIFAKKYDPDRSSIQISPVRLKVCLMFPEQNGTYEHDIELRGVIKVEESSVQMLPTKVEIKLKKSSGASWSNLDIPRSSSKPTAEPEKAEPVQKEITLEEQVDAVDLSDL</sequence>
<evidence type="ECO:0000256" key="3">
    <source>
        <dbReference type="ARBA" id="ARBA00022833"/>
    </source>
</evidence>
<dbReference type="GO" id="GO:0046872">
    <property type="term" value="F:metal ion binding"/>
    <property type="evidence" value="ECO:0007669"/>
    <property type="project" value="UniProtKB-KW"/>
</dbReference>
<feature type="region of interest" description="Disordered" evidence="4">
    <location>
        <begin position="306"/>
        <end position="334"/>
    </location>
</feature>
<dbReference type="InterPro" id="IPR007051">
    <property type="entry name" value="CHORD_dom"/>
</dbReference>
<evidence type="ECO:0000259" key="6">
    <source>
        <dbReference type="PROSITE" id="PS51401"/>
    </source>
</evidence>
<name>A0A1B6GUF1_9HEMI</name>
<feature type="domain" description="CS" evidence="5">
    <location>
        <begin position="222"/>
        <end position="312"/>
    </location>
</feature>
<feature type="domain" description="CHORD" evidence="6">
    <location>
        <begin position="9"/>
        <end position="68"/>
    </location>
</feature>
<dbReference type="EMBL" id="GECZ01003723">
    <property type="protein sequence ID" value="JAS66046.1"/>
    <property type="molecule type" value="Transcribed_RNA"/>
</dbReference>
<evidence type="ECO:0000259" key="5">
    <source>
        <dbReference type="PROSITE" id="PS51203"/>
    </source>
</evidence>
<gene>
    <name evidence="7" type="ORF">g.18724</name>
</gene>
<accession>A0A1B6GUF1</accession>
<dbReference type="InterPro" id="IPR008978">
    <property type="entry name" value="HSP20-like_chaperone"/>
</dbReference>
<dbReference type="PANTHER" id="PTHR46983">
    <property type="entry name" value="CYSTEINE AND HISTIDINE-RICH DOMAIN-CONTAINING PROTEIN 1"/>
    <property type="match status" value="1"/>
</dbReference>
<keyword evidence="3" id="KW-0862">Zinc</keyword>
<evidence type="ECO:0000256" key="2">
    <source>
        <dbReference type="ARBA" id="ARBA00022737"/>
    </source>
</evidence>
<keyword evidence="1" id="KW-0479">Metal-binding</keyword>
<dbReference type="PROSITE" id="PS51203">
    <property type="entry name" value="CS"/>
    <property type="match status" value="1"/>
</dbReference>
<dbReference type="Pfam" id="PF04969">
    <property type="entry name" value="CS"/>
    <property type="match status" value="1"/>
</dbReference>